<proteinExistence type="predicted"/>
<accession>A0ABQ1BCQ2</accession>
<evidence type="ECO:0000313" key="2">
    <source>
        <dbReference type="Proteomes" id="UP000465266"/>
    </source>
</evidence>
<gene>
    <name evidence="1" type="ORF">IFM53868_09896</name>
</gene>
<keyword evidence="2" id="KW-1185">Reference proteome</keyword>
<name>A0ABQ1BCQ2_9EURO</name>
<comment type="caution">
    <text evidence="1">The sequence shown here is derived from an EMBL/GenBank/DDBJ whole genome shotgun (WGS) entry which is preliminary data.</text>
</comment>
<dbReference type="EMBL" id="BLKG01000192">
    <property type="protein sequence ID" value="GFF98649.1"/>
    <property type="molecule type" value="Genomic_DNA"/>
</dbReference>
<sequence length="260" mass="29690">MALTSAGRNYYHQVINGGWLIFTLMVGKTYTPCPALPYSAPFIETFSKRVLSDLRLALTTDISSNLQAALVDEYSNEKVLSDGEVYLKVRQYQYEGNARFKEQWMARLTANKAKRFRQLTSRVDVRATFDWLRIIPALLLQGMKFGSIPRALTMNCYEEMVHGLGSLLESWSYYVRGDREKMLKIDPHTVETLQGLAPSVSIKDATVVKGLVLSGEVFSKFTSSECKAIWKRLKRRRNIIPSLYTFFQDMCVTLRSRAPS</sequence>
<dbReference type="Pfam" id="PF12520">
    <property type="entry name" value="DUF3723"/>
    <property type="match status" value="1"/>
</dbReference>
<dbReference type="InterPro" id="IPR022198">
    <property type="entry name" value="DUF3723"/>
</dbReference>
<evidence type="ECO:0000313" key="1">
    <source>
        <dbReference type="EMBL" id="GFF98649.1"/>
    </source>
</evidence>
<organism evidence="1 2">
    <name type="scientific">Aspergillus udagawae</name>
    <dbReference type="NCBI Taxonomy" id="91492"/>
    <lineage>
        <taxon>Eukaryota</taxon>
        <taxon>Fungi</taxon>
        <taxon>Dikarya</taxon>
        <taxon>Ascomycota</taxon>
        <taxon>Pezizomycotina</taxon>
        <taxon>Eurotiomycetes</taxon>
        <taxon>Eurotiomycetidae</taxon>
        <taxon>Eurotiales</taxon>
        <taxon>Aspergillaceae</taxon>
        <taxon>Aspergillus</taxon>
        <taxon>Aspergillus subgen. Fumigati</taxon>
    </lineage>
</organism>
<reference evidence="1 2" key="1">
    <citation type="submission" date="2020-01" db="EMBL/GenBank/DDBJ databases">
        <title>Draft genome sequence of Aspergillus udagawae IFM 53868.</title>
        <authorList>
            <person name="Takahashi H."/>
            <person name="Yaguchi T."/>
        </authorList>
    </citation>
    <scope>NUCLEOTIDE SEQUENCE [LARGE SCALE GENOMIC DNA]</scope>
    <source>
        <strain evidence="1 2">IFM 53868</strain>
    </source>
</reference>
<dbReference type="Proteomes" id="UP000465266">
    <property type="component" value="Unassembled WGS sequence"/>
</dbReference>
<protein>
    <submittedName>
        <fullName evidence="1">Uncharacterized protein</fullName>
    </submittedName>
</protein>